<keyword evidence="3" id="KW-1185">Reference proteome</keyword>
<evidence type="ECO:0000313" key="2">
    <source>
        <dbReference type="EMBL" id="QGZ37911.1"/>
    </source>
</evidence>
<dbReference type="Proteomes" id="UP000437862">
    <property type="component" value="Chromosome"/>
</dbReference>
<reference evidence="2 3" key="1">
    <citation type="submission" date="2019-12" db="EMBL/GenBank/DDBJ databases">
        <title>Draft Genome Sequences of Six Type Strains of the Genus Massilia.</title>
        <authorList>
            <person name="Miess H."/>
            <person name="Frediansyah A."/>
            <person name="Goeker M."/>
            <person name="Gross H."/>
        </authorList>
    </citation>
    <scope>NUCLEOTIDE SEQUENCE [LARGE SCALE GENOMIC DNA]</scope>
    <source>
        <strain evidence="2 3">DSM 26639</strain>
    </source>
</reference>
<gene>
    <name evidence="2" type="ORF">GO485_01830</name>
</gene>
<evidence type="ECO:0000313" key="3">
    <source>
        <dbReference type="Proteomes" id="UP000437862"/>
    </source>
</evidence>
<name>A0ABX6FL96_9BURK</name>
<feature type="compositionally biased region" description="Basic and acidic residues" evidence="1">
    <location>
        <begin position="206"/>
        <end position="225"/>
    </location>
</feature>
<feature type="region of interest" description="Disordered" evidence="1">
    <location>
        <begin position="204"/>
        <end position="225"/>
    </location>
</feature>
<protein>
    <submittedName>
        <fullName evidence="2">DUF3304 domain-containing protein</fullName>
    </submittedName>
</protein>
<dbReference type="EMBL" id="CP046904">
    <property type="protein sequence ID" value="QGZ37911.1"/>
    <property type="molecule type" value="Genomic_DNA"/>
</dbReference>
<proteinExistence type="predicted"/>
<accession>A0ABX6FL96</accession>
<evidence type="ECO:0000256" key="1">
    <source>
        <dbReference type="SAM" id="MobiDB-lite"/>
    </source>
</evidence>
<dbReference type="Pfam" id="PF11745">
    <property type="entry name" value="DUF3304"/>
    <property type="match status" value="1"/>
</dbReference>
<organism evidence="2 3">
    <name type="scientific">Pseudoduganella flava</name>
    <dbReference type="NCBI Taxonomy" id="871742"/>
    <lineage>
        <taxon>Bacteria</taxon>
        <taxon>Pseudomonadati</taxon>
        <taxon>Pseudomonadota</taxon>
        <taxon>Betaproteobacteria</taxon>
        <taxon>Burkholderiales</taxon>
        <taxon>Oxalobacteraceae</taxon>
        <taxon>Telluria group</taxon>
        <taxon>Pseudoduganella</taxon>
    </lineage>
</organism>
<dbReference type="InterPro" id="IPR021733">
    <property type="entry name" value="DUF3304"/>
</dbReference>
<sequence length="225" mass="25403">MTSRPRIPYRRSMHPIIKPRPSVFYMNVQRRRHQRLPTDGQSRLAAVIVALGLAFPALVGCTPQQHHTQAREARRKPVMLAISGYNYTNRHIGSFSVNGQGGGNIFVSTPTSGGGGSTCCVSYVPGKQVRKVTVRWEADACYYHVKSTMSNEVYDDLHPIFKEREVVIDEDIPQEPQNFEVHFYPDGSIRAAITSEIALPRLQLPAEREDKSRYPRCPNDRKPDA</sequence>